<evidence type="ECO:0000313" key="2">
    <source>
        <dbReference type="EMBL" id="WMV10219.1"/>
    </source>
</evidence>
<dbReference type="GO" id="GO:0000124">
    <property type="term" value="C:SAGA complex"/>
    <property type="evidence" value="ECO:0007669"/>
    <property type="project" value="InterPro"/>
</dbReference>
<dbReference type="Proteomes" id="UP001234989">
    <property type="component" value="Chromosome 1"/>
</dbReference>
<gene>
    <name evidence="2" type="ORF">MTR67_003604</name>
</gene>
<proteinExistence type="predicted"/>
<dbReference type="InterPro" id="IPR026960">
    <property type="entry name" value="RVT-Znf"/>
</dbReference>
<accession>A0AAF0PYD5</accession>
<dbReference type="PANTHER" id="PTHR47805">
    <property type="entry name" value="SAGA-ASSOCIATED FACTOR 73"/>
    <property type="match status" value="1"/>
</dbReference>
<name>A0AAF0PYD5_SOLVR</name>
<keyword evidence="3" id="KW-1185">Reference proteome</keyword>
<sequence>FLKNLMVCPLGSGRMEALTRFPVAGNIQRTASEEAGRHKLAAQYIQRELREADEANLIGEEGVSIGLPFNASISALSAFIVRSPWHALLADMHVFGLRPLTDPLHLVCCNACKKPIKASQYVAHSELCKSLNSAEEIALEVNDGTVHKKRPRKERKKSLTAFSNKPVSVRKKAKPELLDNGFAASSCCSEELHSTVSFPKDKRISSHLNVATVRNSSMVNPGPVDCSEGAILHQEENSKMLIAGNRQLLANFGAVNGVTKSWSANSREAIPGKARFIFFHKVTVTPRFHETPRHLMSHYPLGGPLQNIIYFHRMATSHKRNNTIESLVINGEESSDPVAIRNEIVDFYQILYKETESWRPSLNILDVQTITEEEQILLSRGFEEEEVLEGIKQCAVDKAPGPDGYTMAFFSVFWETIKDDVMQTFHKFHAHQKGDKTKFWLDDWCGNGILRDLFPILFSICTNTNSKIEEMWSPQGWNIIIRRLLNDWEIDGMAECLGLIGGFPGTTLEPDRLAWGHHKDGVFSVNRLYNWGLKRCAGRSIGPWNTIWKSVAPAKVKCFTWLVARKKCLTHEAMQKRGINIVSRCLLCKEALETNKHLFMHCKVTAQVWALFTSIANEYWTMPEHTSDLLSCWIKRGGSKSQKRWWRTVPTCIWWIIWKERNQRIFEGKECTIQKIKWKVITTLGFWCKEQDIEEEFQLVDFIGSLFYCEVSGEEHQERSTAGSDNTGSRAVAVKIATQVQKFCPKAEGDVPHPLATKMYYSQRVVRLRSALSYMYHEASCNDSGNEFACPKVLKSNVMPADILCHSNNSHIQINYQQEKARDHSFPLVEKPNLPQMVESGGCPLPMNITSQFPVNNVVPHTSIANSGSNYNSNCYSFAGQSGKQLQPMQQTEGNSAAVQNY</sequence>
<dbReference type="EMBL" id="CP133612">
    <property type="protein sequence ID" value="WMV10219.1"/>
    <property type="molecule type" value="Genomic_DNA"/>
</dbReference>
<feature type="non-terminal residue" evidence="2">
    <location>
        <position position="1"/>
    </location>
</feature>
<dbReference type="AlphaFoldDB" id="A0AAF0PYD5"/>
<reference evidence="2" key="1">
    <citation type="submission" date="2023-08" db="EMBL/GenBank/DDBJ databases">
        <title>A de novo genome assembly of Solanum verrucosum Schlechtendal, a Mexican diploid species geographically isolated from the other diploid A-genome species in potato relatives.</title>
        <authorList>
            <person name="Hosaka K."/>
        </authorList>
    </citation>
    <scope>NUCLEOTIDE SEQUENCE</scope>
    <source>
        <tissue evidence="2">Young leaves</tissue>
    </source>
</reference>
<evidence type="ECO:0000259" key="1">
    <source>
        <dbReference type="Pfam" id="PF13966"/>
    </source>
</evidence>
<dbReference type="InterPro" id="IPR037804">
    <property type="entry name" value="SGF73"/>
</dbReference>
<evidence type="ECO:0000313" key="3">
    <source>
        <dbReference type="Proteomes" id="UP001234989"/>
    </source>
</evidence>
<feature type="domain" description="Reverse transcriptase zinc-binding" evidence="1">
    <location>
        <begin position="523"/>
        <end position="609"/>
    </location>
</feature>
<protein>
    <recommendedName>
        <fullName evidence="1">Reverse transcriptase zinc-binding domain-containing protein</fullName>
    </recommendedName>
</protein>
<dbReference type="Pfam" id="PF13966">
    <property type="entry name" value="zf-RVT"/>
    <property type="match status" value="1"/>
</dbReference>
<dbReference type="PANTHER" id="PTHR47805:SF1">
    <property type="entry name" value="SAGA-ASSOCIATED FACTOR 73"/>
    <property type="match status" value="1"/>
</dbReference>
<organism evidence="2 3">
    <name type="scientific">Solanum verrucosum</name>
    <dbReference type="NCBI Taxonomy" id="315347"/>
    <lineage>
        <taxon>Eukaryota</taxon>
        <taxon>Viridiplantae</taxon>
        <taxon>Streptophyta</taxon>
        <taxon>Embryophyta</taxon>
        <taxon>Tracheophyta</taxon>
        <taxon>Spermatophyta</taxon>
        <taxon>Magnoliopsida</taxon>
        <taxon>eudicotyledons</taxon>
        <taxon>Gunneridae</taxon>
        <taxon>Pentapetalae</taxon>
        <taxon>asterids</taxon>
        <taxon>lamiids</taxon>
        <taxon>Solanales</taxon>
        <taxon>Solanaceae</taxon>
        <taxon>Solanoideae</taxon>
        <taxon>Solaneae</taxon>
        <taxon>Solanum</taxon>
    </lineage>
</organism>